<name>F5YN31_TREPZ</name>
<evidence type="ECO:0008006" key="3">
    <source>
        <dbReference type="Google" id="ProtNLM"/>
    </source>
</evidence>
<dbReference type="KEGG" id="tpi:TREPR_0349"/>
<dbReference type="GO" id="GO:0005737">
    <property type="term" value="C:cytoplasm"/>
    <property type="evidence" value="ECO:0007669"/>
    <property type="project" value="TreeGrafter"/>
</dbReference>
<protein>
    <recommendedName>
        <fullName evidence="3">ATP-grasp domain-containing protein</fullName>
    </recommendedName>
</protein>
<organism evidence="1 2">
    <name type="scientific">Treponema primitia (strain ATCC BAA-887 / DSM 12427 / ZAS-2)</name>
    <dbReference type="NCBI Taxonomy" id="545694"/>
    <lineage>
        <taxon>Bacteria</taxon>
        <taxon>Pseudomonadati</taxon>
        <taxon>Spirochaetota</taxon>
        <taxon>Spirochaetia</taxon>
        <taxon>Spirochaetales</taxon>
        <taxon>Treponemataceae</taxon>
        <taxon>Treponema</taxon>
    </lineage>
</organism>
<dbReference type="OrthoDB" id="1704979at2"/>
<dbReference type="RefSeq" id="WP_015709654.1">
    <property type="nucleotide sequence ID" value="NC_015578.1"/>
</dbReference>
<dbReference type="GO" id="GO:0009432">
    <property type="term" value="P:SOS response"/>
    <property type="evidence" value="ECO:0007669"/>
    <property type="project" value="TreeGrafter"/>
</dbReference>
<dbReference type="eggNOG" id="COG0189">
    <property type="taxonomic scope" value="Bacteria"/>
</dbReference>
<evidence type="ECO:0000313" key="1">
    <source>
        <dbReference type="EMBL" id="AEF85060.1"/>
    </source>
</evidence>
<dbReference type="HOGENOM" id="CLU_803313_0_0_12"/>
<reference evidence="1 2" key="2">
    <citation type="journal article" date="2011" name="ISME J.">
        <title>RNA-seq reveals cooperative metabolic interactions between two termite-gut spirochete species in co-culture.</title>
        <authorList>
            <person name="Rosenthal A.Z."/>
            <person name="Matson E.G."/>
            <person name="Eldar A."/>
            <person name="Leadbetter J.R."/>
        </authorList>
    </citation>
    <scope>NUCLEOTIDE SEQUENCE [LARGE SCALE GENOMIC DNA]</scope>
    <source>
        <strain evidence="2">ATCC BAA-887 / DSM 12427 / ZAS-2</strain>
    </source>
</reference>
<proteinExistence type="predicted"/>
<sequence length="349" mass="40926">MKRIAIHQNKKIFDHSTLWTEAWISYCDKTKLNYEIVDCYEAHIIEKLKNYDCLLWHINNYSHTDMQMSRNILYTANHLNIKIFPGYNDVWHFDDKIAETYLLQSADVPTPESYMFYSLESVKQWLTDEVRQLPIIAKLRNGSGAHNVKLLRSKRQIMNYSKQMFGHGYSPHPSIFGKAKANYDSSKKNWNLMKSRIKRTPEFLKTFKHASRFPRERGYVYFQEFIPNYGYDLKIIVVGNKLGFIGRRVRKNDFRASGGGDIFFDKLLITEDIINSAFEASDKLGFQCMGYDYVVNSDTGKGLIVEMSYAFSHNTLLQSKGYFDRNGNWYDEPLNAPEEILKNILMDHE</sequence>
<dbReference type="PANTHER" id="PTHR21621">
    <property type="entry name" value="RIBOSOMAL PROTEIN S6 MODIFICATION PROTEIN"/>
    <property type="match status" value="1"/>
</dbReference>
<reference evidence="2" key="1">
    <citation type="submission" date="2009-12" db="EMBL/GenBank/DDBJ databases">
        <title>Complete sequence of Treponema primitia strain ZAS-2.</title>
        <authorList>
            <person name="Tetu S.G."/>
            <person name="Matson E."/>
            <person name="Ren Q."/>
            <person name="Seshadri R."/>
            <person name="Elbourne L."/>
            <person name="Hassan K.A."/>
            <person name="Durkin A."/>
            <person name="Radune D."/>
            <person name="Mohamoud Y."/>
            <person name="Shay R."/>
            <person name="Jin S."/>
            <person name="Zhang X."/>
            <person name="Lucey K."/>
            <person name="Ballor N.R."/>
            <person name="Ottesen E."/>
            <person name="Rosenthal R."/>
            <person name="Allen A."/>
            <person name="Leadbetter J.R."/>
            <person name="Paulsen I.T."/>
        </authorList>
    </citation>
    <scope>NUCLEOTIDE SEQUENCE [LARGE SCALE GENOMIC DNA]</scope>
    <source>
        <strain evidence="2">ATCC BAA-887 / DSM 12427 / ZAS-2</strain>
    </source>
</reference>
<evidence type="ECO:0000313" key="2">
    <source>
        <dbReference type="Proteomes" id="UP000009223"/>
    </source>
</evidence>
<dbReference type="PANTHER" id="PTHR21621:SF0">
    <property type="entry name" value="BETA-CITRYLGLUTAMATE SYNTHASE B-RELATED"/>
    <property type="match status" value="1"/>
</dbReference>
<dbReference type="GO" id="GO:0018169">
    <property type="term" value="F:ribosomal S6-glutamic acid ligase activity"/>
    <property type="evidence" value="ECO:0007669"/>
    <property type="project" value="TreeGrafter"/>
</dbReference>
<dbReference type="SUPFAM" id="SSF56059">
    <property type="entry name" value="Glutathione synthetase ATP-binding domain-like"/>
    <property type="match status" value="1"/>
</dbReference>
<dbReference type="STRING" id="545694.TREPR_0349"/>
<keyword evidence="2" id="KW-1185">Reference proteome</keyword>
<dbReference type="Proteomes" id="UP000009223">
    <property type="component" value="Chromosome"/>
</dbReference>
<accession>F5YN31</accession>
<gene>
    <name evidence="1" type="ordered locus">TREPR_0349</name>
</gene>
<dbReference type="AlphaFoldDB" id="F5YN31"/>
<dbReference type="EMBL" id="CP001843">
    <property type="protein sequence ID" value="AEF85060.1"/>
    <property type="molecule type" value="Genomic_DNA"/>
</dbReference>